<proteinExistence type="predicted"/>
<evidence type="ECO:0000313" key="1">
    <source>
        <dbReference type="EMBL" id="KAI9903762.1"/>
    </source>
</evidence>
<protein>
    <submittedName>
        <fullName evidence="1">Uncharacterized protein</fullName>
    </submittedName>
</protein>
<sequence length="786" mass="86250">MATAGLNVGVAGPVPILDPTSVAANTMTLPSRPTRKQVSRACDWCRARRIKCDNGKPCRACRARDVECTHKGTDEPRTLPQAMKEIDKLKARVQELETELNAYKSRGMPSFSTAPSPPPSASPPLSMKNGPKKSASSHSSSPPESSTSNEAYTYETPKKDQWEGIYVATARSDQASYWGPASTYFFISRIGRYLGKSLQKACEDRSLLPRGASRALDSMTEGADAEVPASVSVSSAPQGPSMSRMQEEYFLGLFWESYHCVLPIVDEVEFRRHYNALWEPGKPYRRHSALVDIVIALCVQYGYTFIKGNEPNPIGGGYDDATIAGRWYYRRCQSLLSSELESPSITTVQCQIFSIVYLCCASFQNMTHVAMATAIRSAQIAGLHLEPPTDMPPAERELRKRIWWCLTAIEIKTSMKLGRPISLDISQATVTMPADDMKAACLNGATLGSYAGVTWLTYMVEQQKLIYTTLDVYRSMYGKASEIITHSGIKNLYKDPQGLESCAELVAVKMPALRNWLDQVPAGMKTSRRNGGEPYATDRSPLDLDPMAPTWLQHQRVCLELMYHSMCITLHRPFVTFASNSGTYTPIAERHAATCVNHAIAHTFIMHQAITEADVLSGWSEYFLWQWNAAVTIVGFILAYPVHPAMPHARKAFAKAVAIFDKFGENFAVAASAASIARDLMGKADILSDRLRVGAVAGTTQGEEQKKKAKAEDGASSGGGGGGGGGGFAAGEGIMPMVDDDLSWLDPSQQDDSEFMDWALTVDAFNSFDKFFDQGQVSEPFMFGQL</sequence>
<comment type="caution">
    <text evidence="1">The sequence shown here is derived from an EMBL/GenBank/DDBJ whole genome shotgun (WGS) entry which is preliminary data.</text>
</comment>
<reference evidence="1" key="1">
    <citation type="submission" date="2022-10" db="EMBL/GenBank/DDBJ databases">
        <title>Complete Genome of Trichothecium roseum strain YXFP-22015, a Plant Pathogen Isolated from Citrus.</title>
        <authorList>
            <person name="Wang Y."/>
            <person name="Zhu L."/>
        </authorList>
    </citation>
    <scope>NUCLEOTIDE SEQUENCE</scope>
    <source>
        <strain evidence="1">YXFP-22015</strain>
    </source>
</reference>
<organism evidence="1 2">
    <name type="scientific">Trichothecium roseum</name>
    <dbReference type="NCBI Taxonomy" id="47278"/>
    <lineage>
        <taxon>Eukaryota</taxon>
        <taxon>Fungi</taxon>
        <taxon>Dikarya</taxon>
        <taxon>Ascomycota</taxon>
        <taxon>Pezizomycotina</taxon>
        <taxon>Sordariomycetes</taxon>
        <taxon>Hypocreomycetidae</taxon>
        <taxon>Hypocreales</taxon>
        <taxon>Hypocreales incertae sedis</taxon>
        <taxon>Trichothecium</taxon>
    </lineage>
</organism>
<keyword evidence="2" id="KW-1185">Reference proteome</keyword>
<name>A0ACC0VBF0_9HYPO</name>
<evidence type="ECO:0000313" key="2">
    <source>
        <dbReference type="Proteomes" id="UP001163324"/>
    </source>
</evidence>
<accession>A0ACC0VBF0</accession>
<dbReference type="Proteomes" id="UP001163324">
    <property type="component" value="Chromosome 1"/>
</dbReference>
<gene>
    <name evidence="1" type="ORF">N3K66_000291</name>
</gene>
<dbReference type="EMBL" id="CM047940">
    <property type="protein sequence ID" value="KAI9903762.1"/>
    <property type="molecule type" value="Genomic_DNA"/>
</dbReference>